<dbReference type="SMART" id="SM00849">
    <property type="entry name" value="Lactamase_B"/>
    <property type="match status" value="1"/>
</dbReference>
<evidence type="ECO:0000313" key="8">
    <source>
        <dbReference type="Proteomes" id="UP000470404"/>
    </source>
</evidence>
<evidence type="ECO:0000256" key="1">
    <source>
        <dbReference type="ARBA" id="ARBA00001947"/>
    </source>
</evidence>
<comment type="cofactor">
    <cofactor evidence="1">
        <name>Zn(2+)</name>
        <dbReference type="ChEBI" id="CHEBI:29105"/>
    </cofactor>
</comment>
<evidence type="ECO:0000259" key="6">
    <source>
        <dbReference type="SMART" id="SM00849"/>
    </source>
</evidence>
<dbReference type="PANTHER" id="PTHR42978:SF2">
    <property type="entry name" value="102 KBASES UNSTABLE REGION: FROM 1 TO 119443"/>
    <property type="match status" value="1"/>
</dbReference>
<dbReference type="Proteomes" id="UP000470404">
    <property type="component" value="Unassembled WGS sequence"/>
</dbReference>
<accession>A0ABX0C4Q6</accession>
<evidence type="ECO:0000256" key="2">
    <source>
        <dbReference type="ARBA" id="ARBA00007749"/>
    </source>
</evidence>
<dbReference type="CDD" id="cd07729">
    <property type="entry name" value="AHL_lactonase_MBL-fold"/>
    <property type="match status" value="1"/>
</dbReference>
<evidence type="ECO:0000256" key="3">
    <source>
        <dbReference type="ARBA" id="ARBA00022723"/>
    </source>
</evidence>
<keyword evidence="3" id="KW-0479">Metal-binding</keyword>
<dbReference type="EMBL" id="JAAGNC010000189">
    <property type="protein sequence ID" value="NEC61248.1"/>
    <property type="molecule type" value="Genomic_DNA"/>
</dbReference>
<keyword evidence="5" id="KW-0862">Zinc</keyword>
<feature type="domain" description="Metallo-beta-lactamase" evidence="6">
    <location>
        <begin position="43"/>
        <end position="255"/>
    </location>
</feature>
<keyword evidence="4" id="KW-0378">Hydrolase</keyword>
<dbReference type="Pfam" id="PF00753">
    <property type="entry name" value="Lactamase_B"/>
    <property type="match status" value="1"/>
</dbReference>
<evidence type="ECO:0000313" key="7">
    <source>
        <dbReference type="EMBL" id="NEC61248.1"/>
    </source>
</evidence>
<reference evidence="7 8" key="1">
    <citation type="submission" date="2020-01" db="EMBL/GenBank/DDBJ databases">
        <title>Insect and environment-associated Actinomycetes.</title>
        <authorList>
            <person name="Currrie C."/>
            <person name="Chevrette M."/>
            <person name="Carlson C."/>
            <person name="Stubbendieck R."/>
            <person name="Wendt-Pienkowski E."/>
        </authorList>
    </citation>
    <scope>NUCLEOTIDE SEQUENCE [LARGE SCALE GENOMIC DNA]</scope>
    <source>
        <strain evidence="7 8">SID8386</strain>
    </source>
</reference>
<gene>
    <name evidence="7" type="ORF">G3I59_38025</name>
</gene>
<comment type="similarity">
    <text evidence="2">Belongs to the metallo-beta-lactamase superfamily.</text>
</comment>
<evidence type="ECO:0000256" key="4">
    <source>
        <dbReference type="ARBA" id="ARBA00022801"/>
    </source>
</evidence>
<dbReference type="InterPro" id="IPR001279">
    <property type="entry name" value="Metallo-B-lactamas"/>
</dbReference>
<protein>
    <submittedName>
        <fullName evidence="7">N-acyl homoserine lactonase family protein</fullName>
    </submittedName>
</protein>
<dbReference type="InterPro" id="IPR051013">
    <property type="entry name" value="MBL_superfamily_lactonases"/>
</dbReference>
<dbReference type="Gene3D" id="3.60.15.10">
    <property type="entry name" value="Ribonuclease Z/Hydroxyacylglutathione hydrolase-like"/>
    <property type="match status" value="1"/>
</dbReference>
<comment type="caution">
    <text evidence="7">The sequence shown here is derived from an EMBL/GenBank/DDBJ whole genome shotgun (WGS) entry which is preliminary data.</text>
</comment>
<dbReference type="PANTHER" id="PTHR42978">
    <property type="entry name" value="QUORUM-QUENCHING LACTONASE YTNP-RELATED-RELATED"/>
    <property type="match status" value="1"/>
</dbReference>
<keyword evidence="8" id="KW-1185">Reference proteome</keyword>
<evidence type="ECO:0000256" key="5">
    <source>
        <dbReference type="ARBA" id="ARBA00022833"/>
    </source>
</evidence>
<dbReference type="RefSeq" id="WP_067584880.1">
    <property type="nucleotide sequence ID" value="NZ_JAAGNC010000189.1"/>
</dbReference>
<organism evidence="7 8">
    <name type="scientific">Amycolatopsis rubida</name>
    <dbReference type="NCBI Taxonomy" id="112413"/>
    <lineage>
        <taxon>Bacteria</taxon>
        <taxon>Bacillati</taxon>
        <taxon>Actinomycetota</taxon>
        <taxon>Actinomycetes</taxon>
        <taxon>Pseudonocardiales</taxon>
        <taxon>Pseudonocardiaceae</taxon>
        <taxon>Amycolatopsis</taxon>
    </lineage>
</organism>
<name>A0ABX0C4Q6_9PSEU</name>
<dbReference type="SUPFAM" id="SSF56281">
    <property type="entry name" value="Metallo-hydrolase/oxidoreductase"/>
    <property type="match status" value="1"/>
</dbReference>
<proteinExistence type="inferred from homology"/>
<dbReference type="InterPro" id="IPR036866">
    <property type="entry name" value="RibonucZ/Hydroxyglut_hydro"/>
</dbReference>
<sequence>MRGMSMQLLDLGRLTIDDGFFLSGSGCSTLSNPNPTSPRREVAVIAAVIEHPKVGPILFETGCAQNAAEEWPAPAVDAFPMTTYDESHHLDVALAAAGYGVEDIKAIVMGHLHLDHAGGLEKFVGTDIPVYVHEQEMREQWFAVASKQGGGVYVPGDLHLDLNWQPISTTELELFTGVTLRHMPGHTPGLMTMQVELPNHGHFFLASDLFHIREQFEGPVSPGWLLGYNRTDWWRSRNWMTHLVREKEGTMVYGHDATVLEELKARAKVFD</sequence>